<dbReference type="Proteomes" id="UP000246740">
    <property type="component" value="Unassembled WGS sequence"/>
</dbReference>
<dbReference type="FunFam" id="3.40.50.300:FF:000861">
    <property type="entry name" value="Fanconi anemia, complementation group M"/>
    <property type="match status" value="1"/>
</dbReference>
<comment type="function">
    <text evidence="9">ATP-dependent DNA helicase involved in DNA damage repair by homologous recombination and in genome maintenance. Capable of unwinding D-loops. Plays a role in limiting crossover recombinants during mitotic DNA double-strand break (DSB) repair. Component of a FANCM-MHF complex which promotes gene conversion at blocked replication forks, probably by reversal of the stalled fork.</text>
</comment>
<dbReference type="CDD" id="cd18033">
    <property type="entry name" value="DEXDc_FANCM"/>
    <property type="match status" value="1"/>
</dbReference>
<dbReference type="PANTHER" id="PTHR14025:SF20">
    <property type="entry name" value="FANCONI ANEMIA GROUP M PROTEIN"/>
    <property type="match status" value="1"/>
</dbReference>
<feature type="region of interest" description="Disordered" evidence="10">
    <location>
        <begin position="1362"/>
        <end position="1450"/>
    </location>
</feature>
<dbReference type="PANTHER" id="PTHR14025">
    <property type="entry name" value="FANCONI ANEMIA GROUP M FANCM FAMILY MEMBER"/>
    <property type="match status" value="1"/>
</dbReference>
<name>A0A317XSR3_9BASI</name>
<feature type="compositionally biased region" description="Acidic residues" evidence="10">
    <location>
        <begin position="907"/>
        <end position="919"/>
    </location>
</feature>
<feature type="compositionally biased region" description="Basic residues" evidence="10">
    <location>
        <begin position="852"/>
        <end position="867"/>
    </location>
</feature>
<dbReference type="STRING" id="1882483.A0A317XSR3"/>
<dbReference type="InterPro" id="IPR027417">
    <property type="entry name" value="P-loop_NTPase"/>
</dbReference>
<feature type="compositionally biased region" description="Basic and acidic residues" evidence="10">
    <location>
        <begin position="1237"/>
        <end position="1246"/>
    </location>
</feature>
<evidence type="ECO:0000256" key="6">
    <source>
        <dbReference type="ARBA" id="ARBA00022840"/>
    </source>
</evidence>
<evidence type="ECO:0000313" key="14">
    <source>
        <dbReference type="Proteomes" id="UP000246740"/>
    </source>
</evidence>
<accession>A0A317XSR3</accession>
<feature type="compositionally biased region" description="Polar residues" evidence="10">
    <location>
        <begin position="76"/>
        <end position="104"/>
    </location>
</feature>
<feature type="compositionally biased region" description="Basic residues" evidence="10">
    <location>
        <begin position="1387"/>
        <end position="1406"/>
    </location>
</feature>
<keyword evidence="6" id="KW-0067">ATP-binding</keyword>
<comment type="similarity">
    <text evidence="2 9">Belongs to the DEAD box helicase family. DEAH subfamily. FANCM sub-subfamily.</text>
</comment>
<protein>
    <recommendedName>
        <fullName evidence="9">ATP-dependent DNA helicase</fullName>
        <ecNumber evidence="9">3.6.4.12</ecNumber>
    </recommendedName>
</protein>
<evidence type="ECO:0000256" key="2">
    <source>
        <dbReference type="ARBA" id="ARBA00009889"/>
    </source>
</evidence>
<evidence type="ECO:0000256" key="10">
    <source>
        <dbReference type="SAM" id="MobiDB-lite"/>
    </source>
</evidence>
<dbReference type="PROSITE" id="PS51194">
    <property type="entry name" value="HELICASE_CTER"/>
    <property type="match status" value="1"/>
</dbReference>
<dbReference type="Pfam" id="PF00271">
    <property type="entry name" value="Helicase_C"/>
    <property type="match status" value="1"/>
</dbReference>
<reference evidence="13 14" key="1">
    <citation type="journal article" date="2018" name="Mol. Biol. Evol.">
        <title>Broad Genomic Sampling Reveals a Smut Pathogenic Ancestry of the Fungal Clade Ustilaginomycotina.</title>
        <authorList>
            <person name="Kijpornyongpan T."/>
            <person name="Mondo S.J."/>
            <person name="Barry K."/>
            <person name="Sandor L."/>
            <person name="Lee J."/>
            <person name="Lipzen A."/>
            <person name="Pangilinan J."/>
            <person name="LaButti K."/>
            <person name="Hainaut M."/>
            <person name="Henrissat B."/>
            <person name="Grigoriev I.V."/>
            <person name="Spatafora J.W."/>
            <person name="Aime M.C."/>
        </authorList>
    </citation>
    <scope>NUCLEOTIDE SEQUENCE [LARGE SCALE GENOMIC DNA]</scope>
    <source>
        <strain evidence="13 14">MCA 3645</strain>
    </source>
</reference>
<keyword evidence="3" id="KW-0547">Nucleotide-binding</keyword>
<feature type="compositionally biased region" description="Acidic residues" evidence="10">
    <location>
        <begin position="1430"/>
        <end position="1443"/>
    </location>
</feature>
<dbReference type="GO" id="GO:0000400">
    <property type="term" value="F:four-way junction DNA binding"/>
    <property type="evidence" value="ECO:0007669"/>
    <property type="project" value="TreeGrafter"/>
</dbReference>
<keyword evidence="5" id="KW-0347">Helicase</keyword>
<dbReference type="InterPro" id="IPR039686">
    <property type="entry name" value="FANCM/Mph1-like_ID"/>
</dbReference>
<feature type="compositionally biased region" description="Acidic residues" evidence="10">
    <location>
        <begin position="1300"/>
        <end position="1315"/>
    </location>
</feature>
<dbReference type="Gene3D" id="3.40.50.300">
    <property type="entry name" value="P-loop containing nucleotide triphosphate hydrolases"/>
    <property type="match status" value="2"/>
</dbReference>
<dbReference type="InterPro" id="IPR014001">
    <property type="entry name" value="Helicase_ATP-bd"/>
</dbReference>
<feature type="domain" description="Helicase C-terminal" evidence="12">
    <location>
        <begin position="662"/>
        <end position="828"/>
    </location>
</feature>
<feature type="compositionally biased region" description="Polar residues" evidence="10">
    <location>
        <begin position="1375"/>
        <end position="1385"/>
    </location>
</feature>
<dbReference type="GO" id="GO:0043138">
    <property type="term" value="F:3'-5' DNA helicase activity"/>
    <property type="evidence" value="ECO:0007669"/>
    <property type="project" value="InterPro"/>
</dbReference>
<dbReference type="PROSITE" id="PS51192">
    <property type="entry name" value="HELICASE_ATP_BIND_1"/>
    <property type="match status" value="1"/>
</dbReference>
<feature type="domain" description="Helicase ATP-binding" evidence="11">
    <location>
        <begin position="292"/>
        <end position="460"/>
    </location>
</feature>
<feature type="compositionally biased region" description="Polar residues" evidence="10">
    <location>
        <begin position="1213"/>
        <end position="1229"/>
    </location>
</feature>
<feature type="compositionally biased region" description="Polar residues" evidence="10">
    <location>
        <begin position="1022"/>
        <end position="1034"/>
    </location>
</feature>
<keyword evidence="4 13" id="KW-0378">Hydrolase</keyword>
<dbReference type="CDD" id="cd12091">
    <property type="entry name" value="FANCM_ID"/>
    <property type="match status" value="1"/>
</dbReference>
<feature type="region of interest" description="Disordered" evidence="10">
    <location>
        <begin position="72"/>
        <end position="141"/>
    </location>
</feature>
<dbReference type="EMBL" id="KZ819191">
    <property type="protein sequence ID" value="PWZ00920.1"/>
    <property type="molecule type" value="Genomic_DNA"/>
</dbReference>
<evidence type="ECO:0000256" key="4">
    <source>
        <dbReference type="ARBA" id="ARBA00022801"/>
    </source>
</evidence>
<feature type="compositionally biased region" description="Basic residues" evidence="10">
    <location>
        <begin position="1259"/>
        <end position="1274"/>
    </location>
</feature>
<feature type="compositionally biased region" description="Polar residues" evidence="10">
    <location>
        <begin position="1143"/>
        <end position="1158"/>
    </location>
</feature>
<evidence type="ECO:0000256" key="8">
    <source>
        <dbReference type="ARBA" id="ARBA00047995"/>
    </source>
</evidence>
<evidence type="ECO:0000256" key="5">
    <source>
        <dbReference type="ARBA" id="ARBA00022806"/>
    </source>
</evidence>
<dbReference type="InterPro" id="IPR044749">
    <property type="entry name" value="FANCM_DEXDc"/>
</dbReference>
<dbReference type="InParanoid" id="A0A317XSR3"/>
<feature type="region of interest" description="Disordered" evidence="10">
    <location>
        <begin position="172"/>
        <end position="194"/>
    </location>
</feature>
<evidence type="ECO:0000256" key="3">
    <source>
        <dbReference type="ARBA" id="ARBA00022741"/>
    </source>
</evidence>
<feature type="region of interest" description="Disordered" evidence="10">
    <location>
        <begin position="841"/>
        <end position="1044"/>
    </location>
</feature>
<dbReference type="Pfam" id="PF00270">
    <property type="entry name" value="DEAD"/>
    <property type="match status" value="1"/>
</dbReference>
<evidence type="ECO:0000259" key="11">
    <source>
        <dbReference type="PROSITE" id="PS51192"/>
    </source>
</evidence>
<comment type="subcellular location">
    <subcellularLocation>
        <location evidence="1 9">Nucleus</location>
    </subcellularLocation>
</comment>
<evidence type="ECO:0000256" key="9">
    <source>
        <dbReference type="RuleBase" id="RU367027"/>
    </source>
</evidence>
<evidence type="ECO:0000256" key="1">
    <source>
        <dbReference type="ARBA" id="ARBA00004123"/>
    </source>
</evidence>
<feature type="compositionally biased region" description="Low complexity" evidence="10">
    <location>
        <begin position="1162"/>
        <end position="1174"/>
    </location>
</feature>
<feature type="compositionally biased region" description="Polar residues" evidence="10">
    <location>
        <begin position="112"/>
        <end position="141"/>
    </location>
</feature>
<comment type="subunit">
    <text evidence="9">Interacts with the MHF histone-fold complex to form the FANCM-MHF complex.</text>
</comment>
<feature type="compositionally biased region" description="Low complexity" evidence="10">
    <location>
        <begin position="986"/>
        <end position="1006"/>
    </location>
</feature>
<dbReference type="GO" id="GO:0045003">
    <property type="term" value="P:double-strand break repair via synthesis-dependent strand annealing"/>
    <property type="evidence" value="ECO:0007669"/>
    <property type="project" value="TreeGrafter"/>
</dbReference>
<feature type="region of interest" description="Disordered" evidence="10">
    <location>
        <begin position="1119"/>
        <end position="1331"/>
    </location>
</feature>
<sequence length="1450" mass="159322">MLESAPHTMVNTTDEIDDFDDFDIDPFDDAALQQIQELETELTSAPAPPAQAIPPQSIASSIFSAVGTASKGALGSRTTLPPRTSSFGSGFVSQNQSQSASQIHSAKPAGPSRSSLPGQSRFTSSGNAPSQQLPSSSSGARQMTLFGKPAVASSPSRPAKVVTQSPGHITLSSQSAAFDSTTSPGQSFAKARTKQWDREAYLNRENAKNRDKTGSLSAIDVDALDFDDGDDEFGSGGVNWDDKSAYTNVSVPEPAKRELPAVQPRKFQIDREAAETWIYPTNMEKRNYQYNIVQKALFNNVLVALPTGLGKTFIAAVVILNFFRWYPEGKIIFMAPSRPLVDQQKTACHRICGLPWDCAIDLTGSTARARRNDFWQTKRIFYMTPQTFENDLRNGSCDPRDVVCVVVDEAHKAKGRYAYGNVIGLLMEINPHFRVLGLSATPGKDSDSVQEVVDQLHINEIEIRTEEALDVRQYVFRKREEIVNVPMGPDLNRIKAAWAKLMQVHMDPLIKSGLLRPQDPVFLHHFAVNAIARDRSKMQILGKQPHLRANISELAHMALSMQYLMEQSPTMFFERLKERAAGVSVNGKKSGTTKQRIYANTNTTFRDIMRDLEMMQDDKGRVLHPKMVKLKDVLLDHFDQHAIDQLHQSDAIRESGRTVLGGTPSSSGATSETRVMVFCSYRECCNELVRYLNDCGLRATHFVGQSRDNKGNKGMSQREQEQVIQDFKKGVYNVLVATQIGEEGLDIGSVDLTACYEAVKDSIRMLQRIGRTGRKREGKIVVLMSEGREQHAWQHSKDNYRAVQKEIEAKLVVELFDDVDRMVPKDITPRPVLKAVEQPEFQPEMVADHKAAASRKTVKRSKPKKDPRRNMPEGALEGFLKASSLAKKKKTAASRKRKTGAGSDSELGSDDDDGVEGEANESHSQRIKRLIAQDSDEDSDKENSSMSLSRANSKGKQRARRISGITLDISPPSSPTFNIASPLPRSTPAKSLSKSTSPLPTSSDSASKPRKTLGAGLRRSVETSGNGQHSNSPAGCSRKPVEMGDEFDRMEVDFLQDFDTQAVLADIEKTVDELARLPDELTKRPESSPPSRFIPIARPRRPHPIMLALEAEEELNGILIDGDKDDPGYVDGKRAGGGKELDTSTSTRDPTQMSSPSKSLMGPPDSVPRGPGPSRRGRPVAAATEVPSPEGALLSSPIKSLPLRRGRLVKGAISTTPSPTKGSDVSGTKQVKRRKVHILDDEEKAKSTSAAVQSGRNSSKAKGKEKGKSKKRKITNSPTSRALFQWEAERSTDESVHGEQDEDDSGIGSSDEDDTDRAAVGDFIPTQAPRGYNQQSIYLQSMLSQAAPAEFQRFNRAPFPGIGGRFGVPPPPPLSNESGVNTSPVTPRRRGQGHAFTHHHNHHHRAIPSSESRRGGLDSDRYSEDSFVVNDDEDIVYDSDSDGLPDSSQF</sequence>
<dbReference type="GO" id="GO:0016887">
    <property type="term" value="F:ATP hydrolysis activity"/>
    <property type="evidence" value="ECO:0007669"/>
    <property type="project" value="RHEA"/>
</dbReference>
<feature type="compositionally biased region" description="Basic residues" evidence="10">
    <location>
        <begin position="886"/>
        <end position="899"/>
    </location>
</feature>
<proteinExistence type="inferred from homology"/>
<feature type="region of interest" description="Disordered" evidence="10">
    <location>
        <begin position="1078"/>
        <end position="1098"/>
    </location>
</feature>
<feature type="compositionally biased region" description="Basic and acidic residues" evidence="10">
    <location>
        <begin position="1121"/>
        <end position="1142"/>
    </location>
</feature>
<dbReference type="InterPro" id="IPR011545">
    <property type="entry name" value="DEAD/DEAH_box_helicase_dom"/>
</dbReference>
<feature type="compositionally biased region" description="Basic and acidic residues" evidence="10">
    <location>
        <begin position="1411"/>
        <end position="1424"/>
    </location>
</feature>
<dbReference type="GO" id="GO:0036297">
    <property type="term" value="P:interstrand cross-link repair"/>
    <property type="evidence" value="ECO:0007669"/>
    <property type="project" value="UniProtKB-ARBA"/>
</dbReference>
<evidence type="ECO:0000256" key="7">
    <source>
        <dbReference type="ARBA" id="ARBA00023242"/>
    </source>
</evidence>
<evidence type="ECO:0000313" key="13">
    <source>
        <dbReference type="EMBL" id="PWZ00920.1"/>
    </source>
</evidence>
<dbReference type="SUPFAM" id="SSF52540">
    <property type="entry name" value="P-loop containing nucleoside triphosphate hydrolases"/>
    <property type="match status" value="1"/>
</dbReference>
<dbReference type="EC" id="3.6.4.12" evidence="9"/>
<dbReference type="SMART" id="SM00487">
    <property type="entry name" value="DEXDc"/>
    <property type="match status" value="1"/>
</dbReference>
<keyword evidence="7" id="KW-0539">Nucleus</keyword>
<feature type="compositionally biased region" description="Polar residues" evidence="10">
    <location>
        <begin position="1247"/>
        <end position="1257"/>
    </location>
</feature>
<organism evidence="13 14">
    <name type="scientific">Testicularia cyperi</name>
    <dbReference type="NCBI Taxonomy" id="1882483"/>
    <lineage>
        <taxon>Eukaryota</taxon>
        <taxon>Fungi</taxon>
        <taxon>Dikarya</taxon>
        <taxon>Basidiomycota</taxon>
        <taxon>Ustilaginomycotina</taxon>
        <taxon>Ustilaginomycetes</taxon>
        <taxon>Ustilaginales</taxon>
        <taxon>Anthracoideaceae</taxon>
        <taxon>Testicularia</taxon>
    </lineage>
</organism>
<dbReference type="InterPro" id="IPR001650">
    <property type="entry name" value="Helicase_C-like"/>
</dbReference>
<dbReference type="SMART" id="SM00490">
    <property type="entry name" value="HELICc"/>
    <property type="match status" value="1"/>
</dbReference>
<dbReference type="OrthoDB" id="164902at2759"/>
<evidence type="ECO:0000259" key="12">
    <source>
        <dbReference type="PROSITE" id="PS51194"/>
    </source>
</evidence>
<dbReference type="GO" id="GO:0009378">
    <property type="term" value="F:four-way junction helicase activity"/>
    <property type="evidence" value="ECO:0007669"/>
    <property type="project" value="TreeGrafter"/>
</dbReference>
<feature type="compositionally biased region" description="Polar residues" evidence="10">
    <location>
        <begin position="172"/>
        <end position="186"/>
    </location>
</feature>
<feature type="compositionally biased region" description="Basic and acidic residues" evidence="10">
    <location>
        <begin position="1287"/>
        <end position="1299"/>
    </location>
</feature>
<keyword evidence="14" id="KW-1185">Reference proteome</keyword>
<dbReference type="GO" id="GO:0005524">
    <property type="term" value="F:ATP binding"/>
    <property type="evidence" value="ECO:0007669"/>
    <property type="project" value="UniProtKB-UniRule"/>
</dbReference>
<gene>
    <name evidence="13" type="ORF">BCV70DRAFT_187822</name>
</gene>
<dbReference type="GO" id="GO:0005634">
    <property type="term" value="C:nucleus"/>
    <property type="evidence" value="ECO:0007669"/>
    <property type="project" value="UniProtKB-SubCell"/>
</dbReference>
<comment type="catalytic activity">
    <reaction evidence="8 9">
        <text>ATP + H2O = ADP + phosphate + H(+)</text>
        <dbReference type="Rhea" id="RHEA:13065"/>
        <dbReference type="ChEBI" id="CHEBI:15377"/>
        <dbReference type="ChEBI" id="CHEBI:15378"/>
        <dbReference type="ChEBI" id="CHEBI:30616"/>
        <dbReference type="ChEBI" id="CHEBI:43474"/>
        <dbReference type="ChEBI" id="CHEBI:456216"/>
        <dbReference type="EC" id="3.6.4.12"/>
    </reaction>
</comment>